<feature type="transmembrane region" description="Helical" evidence="1">
    <location>
        <begin position="55"/>
        <end position="75"/>
    </location>
</feature>
<dbReference type="InterPro" id="IPR024883">
    <property type="entry name" value="Neurensin"/>
</dbReference>
<dbReference type="GO" id="GO:0043025">
    <property type="term" value="C:neuronal cell body"/>
    <property type="evidence" value="ECO:0007669"/>
    <property type="project" value="TreeGrafter"/>
</dbReference>
<gene>
    <name evidence="3" type="ORF">OTI717_LOCUS37081</name>
    <name evidence="2" type="ORF">RFH988_LOCUS11452</name>
</gene>
<dbReference type="EMBL" id="CAJNOO010000454">
    <property type="protein sequence ID" value="CAF0947724.1"/>
    <property type="molecule type" value="Genomic_DNA"/>
</dbReference>
<accession>A0A814CQF3</accession>
<keyword evidence="1" id="KW-0812">Transmembrane</keyword>
<evidence type="ECO:0000313" key="4">
    <source>
        <dbReference type="Proteomes" id="UP000663882"/>
    </source>
</evidence>
<dbReference type="AlphaFoldDB" id="A0A814CQF3"/>
<name>A0A814CQF3_9BILA</name>
<dbReference type="GO" id="GO:0007399">
    <property type="term" value="P:nervous system development"/>
    <property type="evidence" value="ECO:0007669"/>
    <property type="project" value="TreeGrafter"/>
</dbReference>
<evidence type="ECO:0000313" key="3">
    <source>
        <dbReference type="EMBL" id="CAF4168584.1"/>
    </source>
</evidence>
<dbReference type="EMBL" id="CAJOAX010016920">
    <property type="protein sequence ID" value="CAF4168584.1"/>
    <property type="molecule type" value="Genomic_DNA"/>
</dbReference>
<keyword evidence="1" id="KW-1133">Transmembrane helix</keyword>
<dbReference type="GO" id="GO:0043005">
    <property type="term" value="C:neuron projection"/>
    <property type="evidence" value="ECO:0007669"/>
    <property type="project" value="TreeGrafter"/>
</dbReference>
<protein>
    <submittedName>
        <fullName evidence="2">Uncharacterized protein</fullName>
    </submittedName>
</protein>
<dbReference type="PANTHER" id="PTHR14796:SF3">
    <property type="entry name" value="NEURENSIN 1-LIKE-RELATED"/>
    <property type="match status" value="1"/>
</dbReference>
<dbReference type="OrthoDB" id="5979667at2759"/>
<keyword evidence="1" id="KW-0472">Membrane</keyword>
<dbReference type="Proteomes" id="UP000663882">
    <property type="component" value="Unassembled WGS sequence"/>
</dbReference>
<evidence type="ECO:0000256" key="1">
    <source>
        <dbReference type="SAM" id="Phobius"/>
    </source>
</evidence>
<sequence length="196" mass="22295">METEVGCMRHFGVKSYLNNFYDRQNHGEQRENVQQRYIVSSHHPKFSSHWWKLPLWFGSFLVLFGFSLLLISFFLPRKQINVDSQLSSSNSQVIIIDRQAIAYNKNLDKSHLFGICLVVAGGALFTLSLIIPTFCHMWCATSGDSNDETDPLQLRMELSSDETVLPVGSISKLIQPNYHKDESRLTIEGIVPISSS</sequence>
<organism evidence="2 4">
    <name type="scientific">Rotaria sordida</name>
    <dbReference type="NCBI Taxonomy" id="392033"/>
    <lineage>
        <taxon>Eukaryota</taxon>
        <taxon>Metazoa</taxon>
        <taxon>Spiralia</taxon>
        <taxon>Gnathifera</taxon>
        <taxon>Rotifera</taxon>
        <taxon>Eurotatoria</taxon>
        <taxon>Bdelloidea</taxon>
        <taxon>Philodinida</taxon>
        <taxon>Philodinidae</taxon>
        <taxon>Rotaria</taxon>
    </lineage>
</organism>
<proteinExistence type="predicted"/>
<dbReference type="PANTHER" id="PTHR14796">
    <property type="entry name" value="NEURENSIN 1-RELATED"/>
    <property type="match status" value="1"/>
</dbReference>
<reference evidence="2" key="1">
    <citation type="submission" date="2021-02" db="EMBL/GenBank/DDBJ databases">
        <authorList>
            <person name="Nowell W R."/>
        </authorList>
    </citation>
    <scope>NUCLEOTIDE SEQUENCE</scope>
</reference>
<dbReference type="Pfam" id="PF14927">
    <property type="entry name" value="Neurensin"/>
    <property type="match status" value="1"/>
</dbReference>
<evidence type="ECO:0000313" key="2">
    <source>
        <dbReference type="EMBL" id="CAF0947724.1"/>
    </source>
</evidence>
<dbReference type="Proteomes" id="UP000663823">
    <property type="component" value="Unassembled WGS sequence"/>
</dbReference>
<dbReference type="GO" id="GO:0030133">
    <property type="term" value="C:transport vesicle"/>
    <property type="evidence" value="ECO:0007669"/>
    <property type="project" value="InterPro"/>
</dbReference>
<comment type="caution">
    <text evidence="2">The sequence shown here is derived from an EMBL/GenBank/DDBJ whole genome shotgun (WGS) entry which is preliminary data.</text>
</comment>
<feature type="transmembrane region" description="Helical" evidence="1">
    <location>
        <begin position="112"/>
        <end position="131"/>
    </location>
</feature>